<sequence length="235" mass="25417">MVGLNETLATAKLAFVIGDHGGAIAWALLPLVIYVGAVFLVRDCLAIDSSDAAPVGATAGAAVSVGNRPRFHRLTMIVLLLAGMTPTLFAQYGVTSNLQMVSRLNLIGEAVSMHINFLGACRLDPAQRGEASLAMYQDSLRSPTIEWLDMKTYLTSGPLARNAPIPCDKTPHLRDTGQADNESRLFVLSYLYLSMATACGLALMFTTTFLALRECGAPTAMRRLQRRAATRRENR</sequence>
<protein>
    <submittedName>
        <fullName evidence="2">Uncharacterized protein</fullName>
    </submittedName>
</protein>
<dbReference type="EMBL" id="JABBGJ010000031">
    <property type="protein sequence ID" value="NMM01488.1"/>
    <property type="molecule type" value="Genomic_DNA"/>
</dbReference>
<organism evidence="2 3">
    <name type="scientific">Paraburkholderia polaris</name>
    <dbReference type="NCBI Taxonomy" id="2728848"/>
    <lineage>
        <taxon>Bacteria</taxon>
        <taxon>Pseudomonadati</taxon>
        <taxon>Pseudomonadota</taxon>
        <taxon>Betaproteobacteria</taxon>
        <taxon>Burkholderiales</taxon>
        <taxon>Burkholderiaceae</taxon>
        <taxon>Paraburkholderia</taxon>
    </lineage>
</organism>
<keyword evidence="1" id="KW-0812">Transmembrane</keyword>
<gene>
    <name evidence="2" type="ORF">HHL24_26565</name>
</gene>
<feature type="transmembrane region" description="Helical" evidence="1">
    <location>
        <begin position="74"/>
        <end position="94"/>
    </location>
</feature>
<keyword evidence="1" id="KW-0472">Membrane</keyword>
<reference evidence="2 3" key="1">
    <citation type="submission" date="2020-04" db="EMBL/GenBank/DDBJ databases">
        <title>Paraburkholderia sp. RP-4-7 isolated from soil.</title>
        <authorList>
            <person name="Dahal R.H."/>
        </authorList>
    </citation>
    <scope>NUCLEOTIDE SEQUENCE [LARGE SCALE GENOMIC DNA]</scope>
    <source>
        <strain evidence="2 3">RP-4-7</strain>
    </source>
</reference>
<keyword evidence="3" id="KW-1185">Reference proteome</keyword>
<dbReference type="Proteomes" id="UP000544134">
    <property type="component" value="Unassembled WGS sequence"/>
</dbReference>
<feature type="transmembrane region" description="Helical" evidence="1">
    <location>
        <begin position="190"/>
        <end position="212"/>
    </location>
</feature>
<comment type="caution">
    <text evidence="2">The sequence shown here is derived from an EMBL/GenBank/DDBJ whole genome shotgun (WGS) entry which is preliminary data.</text>
</comment>
<accession>A0A848IGH9</accession>
<evidence type="ECO:0000313" key="3">
    <source>
        <dbReference type="Proteomes" id="UP000544134"/>
    </source>
</evidence>
<dbReference type="RefSeq" id="WP_169488325.1">
    <property type="nucleotide sequence ID" value="NZ_JABBGJ010000031.1"/>
</dbReference>
<evidence type="ECO:0000313" key="2">
    <source>
        <dbReference type="EMBL" id="NMM01488.1"/>
    </source>
</evidence>
<dbReference type="AlphaFoldDB" id="A0A848IGH9"/>
<name>A0A848IGH9_9BURK</name>
<feature type="transmembrane region" description="Helical" evidence="1">
    <location>
        <begin position="23"/>
        <end position="41"/>
    </location>
</feature>
<proteinExistence type="predicted"/>
<keyword evidence="1" id="KW-1133">Transmembrane helix</keyword>
<evidence type="ECO:0000256" key="1">
    <source>
        <dbReference type="SAM" id="Phobius"/>
    </source>
</evidence>